<evidence type="ECO:0000313" key="2">
    <source>
        <dbReference type="Proteomes" id="UP000467840"/>
    </source>
</evidence>
<organism evidence="1 2">
    <name type="scientific">Hevea brasiliensis</name>
    <name type="common">Para rubber tree</name>
    <name type="synonym">Siphonia brasiliensis</name>
    <dbReference type="NCBI Taxonomy" id="3981"/>
    <lineage>
        <taxon>Eukaryota</taxon>
        <taxon>Viridiplantae</taxon>
        <taxon>Streptophyta</taxon>
        <taxon>Embryophyta</taxon>
        <taxon>Tracheophyta</taxon>
        <taxon>Spermatophyta</taxon>
        <taxon>Magnoliopsida</taxon>
        <taxon>eudicotyledons</taxon>
        <taxon>Gunneridae</taxon>
        <taxon>Pentapetalae</taxon>
        <taxon>rosids</taxon>
        <taxon>fabids</taxon>
        <taxon>Malpighiales</taxon>
        <taxon>Euphorbiaceae</taxon>
        <taxon>Crotonoideae</taxon>
        <taxon>Micrandreae</taxon>
        <taxon>Hevea</taxon>
    </lineage>
</organism>
<dbReference type="Proteomes" id="UP000467840">
    <property type="component" value="Chromosome 14"/>
</dbReference>
<accession>A0A6A6MD96</accession>
<name>A0A6A6MD96_HEVBR</name>
<reference evidence="1 2" key="1">
    <citation type="journal article" date="2020" name="Mol. Plant">
        <title>The Chromosome-Based Rubber Tree Genome Provides New Insights into Spurge Genome Evolution and Rubber Biosynthesis.</title>
        <authorList>
            <person name="Liu J."/>
            <person name="Shi C."/>
            <person name="Shi C.C."/>
            <person name="Li W."/>
            <person name="Zhang Q.J."/>
            <person name="Zhang Y."/>
            <person name="Li K."/>
            <person name="Lu H.F."/>
            <person name="Shi C."/>
            <person name="Zhu S.T."/>
            <person name="Xiao Z.Y."/>
            <person name="Nan H."/>
            <person name="Yue Y."/>
            <person name="Zhu X.G."/>
            <person name="Wu Y."/>
            <person name="Hong X.N."/>
            <person name="Fan G.Y."/>
            <person name="Tong Y."/>
            <person name="Zhang D."/>
            <person name="Mao C.L."/>
            <person name="Liu Y.L."/>
            <person name="Hao S.J."/>
            <person name="Liu W.Q."/>
            <person name="Lv M.Q."/>
            <person name="Zhang H.B."/>
            <person name="Liu Y."/>
            <person name="Hu-Tang G.R."/>
            <person name="Wang J.P."/>
            <person name="Wang J.H."/>
            <person name="Sun Y.H."/>
            <person name="Ni S.B."/>
            <person name="Chen W.B."/>
            <person name="Zhang X.C."/>
            <person name="Jiao Y.N."/>
            <person name="Eichler E.E."/>
            <person name="Li G.H."/>
            <person name="Liu X."/>
            <person name="Gao L.Z."/>
        </authorList>
    </citation>
    <scope>NUCLEOTIDE SEQUENCE [LARGE SCALE GENOMIC DNA]</scope>
    <source>
        <strain evidence="2">cv. GT1</strain>
        <tissue evidence="1">Leaf</tissue>
    </source>
</reference>
<comment type="caution">
    <text evidence="1">The sequence shown here is derived from an EMBL/GenBank/DDBJ whole genome shotgun (WGS) entry which is preliminary data.</text>
</comment>
<dbReference type="EMBL" id="JAAGAX010000006">
    <property type="protein sequence ID" value="KAF2310478.1"/>
    <property type="molecule type" value="Genomic_DNA"/>
</dbReference>
<protein>
    <submittedName>
        <fullName evidence="1">Uncharacterized protein</fullName>
    </submittedName>
</protein>
<proteinExistence type="predicted"/>
<evidence type="ECO:0000313" key="1">
    <source>
        <dbReference type="EMBL" id="KAF2310478.1"/>
    </source>
</evidence>
<dbReference type="AlphaFoldDB" id="A0A6A6MD96"/>
<sequence>MYLIKLIDLSLVDIVYDEPLLIALLPFRSRHYNCFILPLGPMSITLRDVVALTSLPIHGETSLALVIDMASTQPAEKSATSFINFISLNAKKCDIIDEEHILSSCGVSSVSSSLPTFKWAILGVVTHNQGFRATSGLVADTVTEPFTSKDDSLMKYVGKIHAMFQAEGLISGSTSIKEDPT</sequence>
<keyword evidence="2" id="KW-1185">Reference proteome</keyword>
<gene>
    <name evidence="1" type="ORF">GH714_012712</name>
</gene>